<sequence length="566" mass="64075">MTVDVRGPNEQVELTTWPMPILEVEFDRLRGAKYYFSLDFLQSFWQFGTAPSSQEIHSILTEEGVTTPTSTRVLMGGTNSVAHVQSTVQAMFEEVHNKSLLIWIDDLLGYSSTAEGLLALLRKVIMICVKRGLKLNPRKCKVFMREAKWCGRVVSGDSVKYDPERIAALQALSSPVTGQQLQQFVCALNWVRMSVPAYNKLVEPLTNFMEKVYVAGSGRKKTNVRGVQLATIGWGADEEQCLEACRGALQNALQLAHPDPEKRLCVFTHASDLHWGAVITQVPREHLSREFSEQKHEPLIMLSGSFSGAARRWAIVEKEAYAIVETCKRADYLVQRPDGFLLFTDHRNLWLIFAPTTVMASVPKYTADKLHRWAMILMGFRYEILDIARMPMYGLIFSVDGFVFNYTVCDSPHGFPSIPTARLHLSMADGRKKPNEVLHWDYLHLGKASTGEEYVLVLKDDASHFVWLISCAVATADTTYVALIDCFASFGVCHTWVSDQGIHFKNRVIEALEHLLGAHHRFTTARYPWANGTVEVVMREVLRCARVLLSEWRMATTEWPRTIKLV</sequence>
<comment type="caution">
    <text evidence="9">The sequence shown here is derived from an EMBL/GenBank/DDBJ whole genome shotgun (WGS) entry which is preliminary data.</text>
</comment>
<dbReference type="PROSITE" id="PS50878">
    <property type="entry name" value="RT_POL"/>
    <property type="match status" value="1"/>
</dbReference>
<evidence type="ECO:0000256" key="6">
    <source>
        <dbReference type="ARBA" id="ARBA00022918"/>
    </source>
</evidence>
<dbReference type="SUPFAM" id="SSF56672">
    <property type="entry name" value="DNA/RNA polymerases"/>
    <property type="match status" value="1"/>
</dbReference>
<dbReference type="Pfam" id="PF00665">
    <property type="entry name" value="rve"/>
    <property type="match status" value="1"/>
</dbReference>
<dbReference type="CDD" id="cd01647">
    <property type="entry name" value="RT_LTR"/>
    <property type="match status" value="1"/>
</dbReference>
<dbReference type="GO" id="GO:0015074">
    <property type="term" value="P:DNA integration"/>
    <property type="evidence" value="ECO:0007669"/>
    <property type="project" value="InterPro"/>
</dbReference>
<evidence type="ECO:0000259" key="8">
    <source>
        <dbReference type="PROSITE" id="PS50994"/>
    </source>
</evidence>
<dbReference type="OrthoDB" id="78677at2759"/>
<gene>
    <name evidence="9" type="ORF">Pfra01_001606900</name>
</gene>
<dbReference type="Pfam" id="PF17917">
    <property type="entry name" value="RT_RNaseH"/>
    <property type="match status" value="1"/>
</dbReference>
<dbReference type="Gene3D" id="3.10.10.10">
    <property type="entry name" value="HIV Type 1 Reverse Transcriptase, subunit A, domain 1"/>
    <property type="match status" value="1"/>
</dbReference>
<keyword evidence="2" id="KW-0548">Nucleotidyltransferase</keyword>
<reference evidence="9" key="1">
    <citation type="submission" date="2023-04" db="EMBL/GenBank/DDBJ databases">
        <title>Phytophthora fragariaefolia NBRC 109709.</title>
        <authorList>
            <person name="Ichikawa N."/>
            <person name="Sato H."/>
            <person name="Tonouchi N."/>
        </authorList>
    </citation>
    <scope>NUCLEOTIDE SEQUENCE</scope>
    <source>
        <strain evidence="9">NBRC 109709</strain>
    </source>
</reference>
<evidence type="ECO:0000256" key="1">
    <source>
        <dbReference type="ARBA" id="ARBA00022679"/>
    </source>
</evidence>
<dbReference type="PANTHER" id="PTHR37984">
    <property type="entry name" value="PROTEIN CBG26694"/>
    <property type="match status" value="1"/>
</dbReference>
<keyword evidence="3" id="KW-0540">Nuclease</keyword>
<dbReference type="Proteomes" id="UP001165121">
    <property type="component" value="Unassembled WGS sequence"/>
</dbReference>
<keyword evidence="10" id="KW-1185">Reference proteome</keyword>
<dbReference type="InterPro" id="IPR001584">
    <property type="entry name" value="Integrase_cat-core"/>
</dbReference>
<dbReference type="GO" id="GO:0004519">
    <property type="term" value="F:endonuclease activity"/>
    <property type="evidence" value="ECO:0007669"/>
    <property type="project" value="UniProtKB-KW"/>
</dbReference>
<organism evidence="9 10">
    <name type="scientific">Phytophthora fragariaefolia</name>
    <dbReference type="NCBI Taxonomy" id="1490495"/>
    <lineage>
        <taxon>Eukaryota</taxon>
        <taxon>Sar</taxon>
        <taxon>Stramenopiles</taxon>
        <taxon>Oomycota</taxon>
        <taxon>Peronosporomycetes</taxon>
        <taxon>Peronosporales</taxon>
        <taxon>Peronosporaceae</taxon>
        <taxon>Phytophthora</taxon>
    </lineage>
</organism>
<dbReference type="SUPFAM" id="SSF53098">
    <property type="entry name" value="Ribonuclease H-like"/>
    <property type="match status" value="1"/>
</dbReference>
<protein>
    <submittedName>
        <fullName evidence="9">Unnamed protein product</fullName>
    </submittedName>
</protein>
<evidence type="ECO:0000256" key="5">
    <source>
        <dbReference type="ARBA" id="ARBA00022801"/>
    </source>
</evidence>
<dbReference type="GO" id="GO:0003676">
    <property type="term" value="F:nucleic acid binding"/>
    <property type="evidence" value="ECO:0007669"/>
    <property type="project" value="InterPro"/>
</dbReference>
<dbReference type="AlphaFoldDB" id="A0A9W7CWP8"/>
<evidence type="ECO:0000313" key="10">
    <source>
        <dbReference type="Proteomes" id="UP001165121"/>
    </source>
</evidence>
<evidence type="ECO:0000256" key="4">
    <source>
        <dbReference type="ARBA" id="ARBA00022759"/>
    </source>
</evidence>
<dbReference type="InterPro" id="IPR012337">
    <property type="entry name" value="RNaseH-like_sf"/>
</dbReference>
<dbReference type="EMBL" id="BSXT01001795">
    <property type="protein sequence ID" value="GMF45200.1"/>
    <property type="molecule type" value="Genomic_DNA"/>
</dbReference>
<keyword evidence="6" id="KW-0695">RNA-directed DNA polymerase</keyword>
<dbReference type="GO" id="GO:0003964">
    <property type="term" value="F:RNA-directed DNA polymerase activity"/>
    <property type="evidence" value="ECO:0007669"/>
    <property type="project" value="UniProtKB-KW"/>
</dbReference>
<dbReference type="GO" id="GO:0016787">
    <property type="term" value="F:hydrolase activity"/>
    <property type="evidence" value="ECO:0007669"/>
    <property type="project" value="UniProtKB-KW"/>
</dbReference>
<dbReference type="InterPro" id="IPR000477">
    <property type="entry name" value="RT_dom"/>
</dbReference>
<dbReference type="InterPro" id="IPR043128">
    <property type="entry name" value="Rev_trsase/Diguanyl_cyclase"/>
</dbReference>
<evidence type="ECO:0000313" key="9">
    <source>
        <dbReference type="EMBL" id="GMF45200.1"/>
    </source>
</evidence>
<evidence type="ECO:0000259" key="7">
    <source>
        <dbReference type="PROSITE" id="PS50878"/>
    </source>
</evidence>
<name>A0A9W7CWP8_9STRA</name>
<dbReference type="InterPro" id="IPR036397">
    <property type="entry name" value="RNaseH_sf"/>
</dbReference>
<evidence type="ECO:0000256" key="2">
    <source>
        <dbReference type="ARBA" id="ARBA00022695"/>
    </source>
</evidence>
<keyword evidence="4" id="KW-0255">Endonuclease</keyword>
<dbReference type="InterPro" id="IPR041373">
    <property type="entry name" value="RT_RNaseH"/>
</dbReference>
<dbReference type="InterPro" id="IPR043502">
    <property type="entry name" value="DNA/RNA_pol_sf"/>
</dbReference>
<dbReference type="Pfam" id="PF00078">
    <property type="entry name" value="RVT_1"/>
    <property type="match status" value="1"/>
</dbReference>
<dbReference type="PROSITE" id="PS50994">
    <property type="entry name" value="INTEGRASE"/>
    <property type="match status" value="1"/>
</dbReference>
<dbReference type="Gene3D" id="3.30.420.10">
    <property type="entry name" value="Ribonuclease H-like superfamily/Ribonuclease H"/>
    <property type="match status" value="1"/>
</dbReference>
<dbReference type="PANTHER" id="PTHR37984:SF5">
    <property type="entry name" value="PROTEIN NYNRIN-LIKE"/>
    <property type="match status" value="1"/>
</dbReference>
<keyword evidence="1" id="KW-0808">Transferase</keyword>
<dbReference type="InterPro" id="IPR050951">
    <property type="entry name" value="Retrovirus_Pol_polyprotein"/>
</dbReference>
<dbReference type="Gene3D" id="3.30.70.270">
    <property type="match status" value="2"/>
</dbReference>
<accession>A0A9W7CWP8</accession>
<feature type="domain" description="Reverse transcriptase" evidence="7">
    <location>
        <begin position="1"/>
        <end position="154"/>
    </location>
</feature>
<keyword evidence="5" id="KW-0378">Hydrolase</keyword>
<feature type="domain" description="Integrase catalytic" evidence="8">
    <location>
        <begin position="430"/>
        <end position="566"/>
    </location>
</feature>
<proteinExistence type="predicted"/>
<evidence type="ECO:0000256" key="3">
    <source>
        <dbReference type="ARBA" id="ARBA00022722"/>
    </source>
</evidence>